<evidence type="ECO:0000313" key="2">
    <source>
        <dbReference type="Proteomes" id="UP000782705"/>
    </source>
</evidence>
<proteinExistence type="predicted"/>
<evidence type="ECO:0000313" key="1">
    <source>
        <dbReference type="EMBL" id="KAF1302191.1"/>
    </source>
</evidence>
<reference evidence="1 2" key="1">
    <citation type="submission" date="2016-06" db="EMBL/GenBank/DDBJ databases">
        <title>Four novel species of enterococci isolated from chicken manure.</title>
        <authorList>
            <person name="Van Tyne D."/>
        </authorList>
    </citation>
    <scope>NUCLEOTIDE SEQUENCE [LARGE SCALE GENOMIC DNA]</scope>
    <source>
        <strain evidence="1 2">CU12B</strain>
    </source>
</reference>
<comment type="caution">
    <text evidence="1">The sequence shown here is derived from an EMBL/GenBank/DDBJ whole genome shotgun (WGS) entry which is preliminary data.</text>
</comment>
<sequence length="63" mass="7603">MDKFNHKFLNAPEWQQERFSAVFEQLEQYNLSEEERSSLLWLCGFEQSTLYNIMTIIQKVQKG</sequence>
<dbReference type="EMBL" id="MAEL01000054">
    <property type="protein sequence ID" value="KAF1302191.1"/>
    <property type="molecule type" value="Genomic_DNA"/>
</dbReference>
<protein>
    <submittedName>
        <fullName evidence="1">Uncharacterized protein</fullName>
    </submittedName>
</protein>
<dbReference type="RefSeq" id="WP_161903170.1">
    <property type="nucleotide sequence ID" value="NZ_MAEL01000054.1"/>
</dbReference>
<dbReference type="Proteomes" id="UP000782705">
    <property type="component" value="Unassembled WGS sequence"/>
</dbReference>
<keyword evidence="2" id="KW-1185">Reference proteome</keyword>
<name>A0ABQ6YWW1_9ENTE</name>
<accession>A0ABQ6YWW1</accession>
<gene>
    <name evidence="1" type="ORF">BAU17_02110</name>
</gene>
<organism evidence="1 2">
    <name type="scientific">Candidatus Enterococcus willemsii</name>
    <dbReference type="NCBI Taxonomy" id="1857215"/>
    <lineage>
        <taxon>Bacteria</taxon>
        <taxon>Bacillati</taxon>
        <taxon>Bacillota</taxon>
        <taxon>Bacilli</taxon>
        <taxon>Lactobacillales</taxon>
        <taxon>Enterococcaceae</taxon>
        <taxon>Enterococcus</taxon>
    </lineage>
</organism>